<evidence type="ECO:0000313" key="1">
    <source>
        <dbReference type="EMBL" id="STD10945.1"/>
    </source>
</evidence>
<dbReference type="AlphaFoldDB" id="A0A376EKU2"/>
<evidence type="ECO:0000313" key="2">
    <source>
        <dbReference type="Proteomes" id="UP000255224"/>
    </source>
</evidence>
<evidence type="ECO:0008006" key="3">
    <source>
        <dbReference type="Google" id="ProtNLM"/>
    </source>
</evidence>
<name>A0A376EKU2_CHRCU</name>
<sequence>MSPLRINETDPLLILLRLDGGGVPMYDYDIHPLTGIVVSHYETGELFKEEEYDKGYQEGWVRYYHKNGKKSEEYKAHNNNVIPNTHKEWDENGNLIWESKS</sequence>
<dbReference type="RefSeq" id="WP_123877210.1">
    <property type="nucleotide sequence ID" value="NZ_CP033920.1"/>
</dbReference>
<dbReference type="OrthoDB" id="1260508at2"/>
<gene>
    <name evidence="1" type="ORF">NCTC13533_04926</name>
</gene>
<organism evidence="1 2">
    <name type="scientific">Chryseobacterium carnipullorum</name>
    <dbReference type="NCBI Taxonomy" id="1124835"/>
    <lineage>
        <taxon>Bacteria</taxon>
        <taxon>Pseudomonadati</taxon>
        <taxon>Bacteroidota</taxon>
        <taxon>Flavobacteriia</taxon>
        <taxon>Flavobacteriales</taxon>
        <taxon>Weeksellaceae</taxon>
        <taxon>Chryseobacterium group</taxon>
        <taxon>Chryseobacterium</taxon>
    </lineage>
</organism>
<proteinExistence type="predicted"/>
<reference evidence="1 2" key="1">
    <citation type="submission" date="2018-06" db="EMBL/GenBank/DDBJ databases">
        <authorList>
            <consortium name="Pathogen Informatics"/>
            <person name="Doyle S."/>
        </authorList>
    </citation>
    <scope>NUCLEOTIDE SEQUENCE [LARGE SCALE GENOMIC DNA]</scope>
    <source>
        <strain evidence="1 2">NCTC13533</strain>
    </source>
</reference>
<accession>A0A376EKU2</accession>
<dbReference type="Gene3D" id="3.90.930.1">
    <property type="match status" value="1"/>
</dbReference>
<dbReference type="EMBL" id="UFVQ01000003">
    <property type="protein sequence ID" value="STD10945.1"/>
    <property type="molecule type" value="Genomic_DNA"/>
</dbReference>
<protein>
    <recommendedName>
        <fullName evidence="3">MORN repeat variant</fullName>
    </recommendedName>
</protein>
<dbReference type="Proteomes" id="UP000255224">
    <property type="component" value="Unassembled WGS sequence"/>
</dbReference>
<dbReference type="SUPFAM" id="SSF82185">
    <property type="entry name" value="Histone H3 K4-specific methyltransferase SET7/9 N-terminal domain"/>
    <property type="match status" value="1"/>
</dbReference>